<feature type="compositionally biased region" description="Low complexity" evidence="5">
    <location>
        <begin position="150"/>
        <end position="159"/>
    </location>
</feature>
<sequence>MATARKFGRLIGPRQAMIRNLITDLVLNDRIKTTAAKAHTLKRYADKMVSLAKKDTVVARKQALRVLQSREAMHKLFGITAPRLRDRQGGYTRVVKAERRLKDAAPMVFIELMDMPGPFIPYPTSGVKARRRAESKAEAARIRRRLQEDAAAAAGASSP</sequence>
<organism evidence="6 7">
    <name type="scientific">Thecamonas trahens ATCC 50062</name>
    <dbReference type="NCBI Taxonomy" id="461836"/>
    <lineage>
        <taxon>Eukaryota</taxon>
        <taxon>Apusozoa</taxon>
        <taxon>Apusomonadida</taxon>
        <taxon>Apusomonadidae</taxon>
        <taxon>Thecamonas</taxon>
    </lineage>
</organism>
<evidence type="ECO:0000256" key="2">
    <source>
        <dbReference type="ARBA" id="ARBA00022980"/>
    </source>
</evidence>
<dbReference type="eggNOG" id="KOG3280">
    <property type="taxonomic scope" value="Eukaryota"/>
</dbReference>
<dbReference type="STRING" id="461836.A0A0L0DKE8"/>
<reference evidence="6 7" key="1">
    <citation type="submission" date="2010-05" db="EMBL/GenBank/DDBJ databases">
        <title>The Genome Sequence of Thecamonas trahens ATCC 50062.</title>
        <authorList>
            <consortium name="The Broad Institute Genome Sequencing Platform"/>
            <person name="Russ C."/>
            <person name="Cuomo C."/>
            <person name="Shea T."/>
            <person name="Young S.K."/>
            <person name="Zeng Q."/>
            <person name="Koehrsen M."/>
            <person name="Haas B."/>
            <person name="Borodovsky M."/>
            <person name="Guigo R."/>
            <person name="Alvarado L."/>
            <person name="Berlin A."/>
            <person name="Bochicchio J."/>
            <person name="Borenstein D."/>
            <person name="Chapman S."/>
            <person name="Chen Z."/>
            <person name="Freedman E."/>
            <person name="Gellesch M."/>
            <person name="Goldberg J."/>
            <person name="Griggs A."/>
            <person name="Gujja S."/>
            <person name="Heilman E."/>
            <person name="Heiman D."/>
            <person name="Hepburn T."/>
            <person name="Howarth C."/>
            <person name="Jen D."/>
            <person name="Larson L."/>
            <person name="Mehta T."/>
            <person name="Park D."/>
            <person name="Pearson M."/>
            <person name="Roberts A."/>
            <person name="Saif S."/>
            <person name="Shenoy N."/>
            <person name="Sisk P."/>
            <person name="Stolte C."/>
            <person name="Sykes S."/>
            <person name="Thomson T."/>
            <person name="Walk T."/>
            <person name="White J."/>
            <person name="Yandava C."/>
            <person name="Burger G."/>
            <person name="Gray M.W."/>
            <person name="Holland P.W.H."/>
            <person name="King N."/>
            <person name="Lang F.B.F."/>
            <person name="Roger A.J."/>
            <person name="Ruiz-Trillo I."/>
            <person name="Lander E."/>
            <person name="Nusbaum C."/>
        </authorList>
    </citation>
    <scope>NUCLEOTIDE SEQUENCE [LARGE SCALE GENOMIC DNA]</scope>
    <source>
        <strain evidence="6 7">ATCC 50062</strain>
    </source>
</reference>
<dbReference type="PANTHER" id="PTHR14413">
    <property type="entry name" value="RIBOSOMAL PROTEIN L17"/>
    <property type="match status" value="1"/>
</dbReference>
<accession>A0A0L0DKE8</accession>
<feature type="region of interest" description="Disordered" evidence="5">
    <location>
        <begin position="124"/>
        <end position="159"/>
    </location>
</feature>
<dbReference type="Gene3D" id="3.90.1030.10">
    <property type="entry name" value="Ribosomal protein L17"/>
    <property type="match status" value="1"/>
</dbReference>
<keyword evidence="3 4" id="KW-0687">Ribonucleoprotein</keyword>
<evidence type="ECO:0000313" key="6">
    <source>
        <dbReference type="EMBL" id="KNC52680.1"/>
    </source>
</evidence>
<keyword evidence="2 4" id="KW-0689">Ribosomal protein</keyword>
<dbReference type="Proteomes" id="UP000054408">
    <property type="component" value="Unassembled WGS sequence"/>
</dbReference>
<evidence type="ECO:0000256" key="5">
    <source>
        <dbReference type="SAM" id="MobiDB-lite"/>
    </source>
</evidence>
<dbReference type="PANTHER" id="PTHR14413:SF16">
    <property type="entry name" value="LARGE RIBOSOMAL SUBUNIT PROTEIN BL17M"/>
    <property type="match status" value="1"/>
</dbReference>
<dbReference type="RefSeq" id="XP_013755227.1">
    <property type="nucleotide sequence ID" value="XM_013899773.1"/>
</dbReference>
<dbReference type="InterPro" id="IPR000456">
    <property type="entry name" value="Ribosomal_bL17"/>
</dbReference>
<dbReference type="AlphaFoldDB" id="A0A0L0DKE8"/>
<proteinExistence type="inferred from homology"/>
<dbReference type="GO" id="GO:0006412">
    <property type="term" value="P:translation"/>
    <property type="evidence" value="ECO:0007669"/>
    <property type="project" value="InterPro"/>
</dbReference>
<dbReference type="OrthoDB" id="275000at2759"/>
<dbReference type="GeneID" id="25567222"/>
<name>A0A0L0DKE8_THETB</name>
<evidence type="ECO:0000256" key="4">
    <source>
        <dbReference type="RuleBase" id="RU000660"/>
    </source>
</evidence>
<protein>
    <submittedName>
        <fullName evidence="6">50S ribosomal protein L17</fullName>
    </submittedName>
</protein>
<dbReference type="GO" id="GO:0003735">
    <property type="term" value="F:structural constituent of ribosome"/>
    <property type="evidence" value="ECO:0007669"/>
    <property type="project" value="InterPro"/>
</dbReference>
<dbReference type="InterPro" id="IPR036373">
    <property type="entry name" value="Ribosomal_bL17_sf"/>
</dbReference>
<gene>
    <name evidence="6" type="ORF">AMSG_08554</name>
</gene>
<dbReference type="SUPFAM" id="SSF64263">
    <property type="entry name" value="Prokaryotic ribosomal protein L17"/>
    <property type="match status" value="1"/>
</dbReference>
<dbReference type="GO" id="GO:0022625">
    <property type="term" value="C:cytosolic large ribosomal subunit"/>
    <property type="evidence" value="ECO:0007669"/>
    <property type="project" value="TreeGrafter"/>
</dbReference>
<evidence type="ECO:0000256" key="1">
    <source>
        <dbReference type="ARBA" id="ARBA00008777"/>
    </source>
</evidence>
<feature type="compositionally biased region" description="Basic and acidic residues" evidence="5">
    <location>
        <begin position="132"/>
        <end position="148"/>
    </location>
</feature>
<comment type="similarity">
    <text evidence="1 4">Belongs to the bacterial ribosomal protein bL17 family.</text>
</comment>
<dbReference type="Pfam" id="PF01196">
    <property type="entry name" value="Ribosomal_L17"/>
    <property type="match status" value="1"/>
</dbReference>
<evidence type="ECO:0000313" key="7">
    <source>
        <dbReference type="Proteomes" id="UP000054408"/>
    </source>
</evidence>
<dbReference type="EMBL" id="GL349474">
    <property type="protein sequence ID" value="KNC52680.1"/>
    <property type="molecule type" value="Genomic_DNA"/>
</dbReference>
<dbReference type="NCBIfam" id="TIGR00059">
    <property type="entry name" value="L17"/>
    <property type="match status" value="1"/>
</dbReference>
<keyword evidence="7" id="KW-1185">Reference proteome</keyword>
<evidence type="ECO:0000256" key="3">
    <source>
        <dbReference type="ARBA" id="ARBA00023274"/>
    </source>
</evidence>